<dbReference type="EMBL" id="LR796612">
    <property type="protein sequence ID" value="CAB4154314.1"/>
    <property type="molecule type" value="Genomic_DNA"/>
</dbReference>
<proteinExistence type="predicted"/>
<name>A0A6J5NFP5_9CAUD</name>
<protein>
    <submittedName>
        <fullName evidence="1">Uncharacterized protein</fullName>
    </submittedName>
</protein>
<reference evidence="1" key="1">
    <citation type="submission" date="2020-04" db="EMBL/GenBank/DDBJ databases">
        <authorList>
            <person name="Chiriac C."/>
            <person name="Salcher M."/>
            <person name="Ghai R."/>
            <person name="Kavagutti S V."/>
        </authorList>
    </citation>
    <scope>NUCLEOTIDE SEQUENCE</scope>
</reference>
<sequence length="59" mass="6764">MHNTRIYTGQKLGIQLHTGEIHQIEDKHLNLVLIDKDSNYLPTRILDKSPITGTKILEV</sequence>
<organism evidence="1">
    <name type="scientific">uncultured Caudovirales phage</name>
    <dbReference type="NCBI Taxonomy" id="2100421"/>
    <lineage>
        <taxon>Viruses</taxon>
        <taxon>Duplodnaviria</taxon>
        <taxon>Heunggongvirae</taxon>
        <taxon>Uroviricota</taxon>
        <taxon>Caudoviricetes</taxon>
        <taxon>Peduoviridae</taxon>
        <taxon>Maltschvirus</taxon>
        <taxon>Maltschvirus maltsch</taxon>
    </lineage>
</organism>
<accession>A0A6J5NFP5</accession>
<gene>
    <name evidence="1" type="ORF">UFOVP629_47</name>
</gene>
<evidence type="ECO:0000313" key="1">
    <source>
        <dbReference type="EMBL" id="CAB4154314.1"/>
    </source>
</evidence>